<name>A0ABU2DPH6_9MICC</name>
<dbReference type="Gene3D" id="1.10.260.40">
    <property type="entry name" value="lambda repressor-like DNA-binding domains"/>
    <property type="match status" value="1"/>
</dbReference>
<dbReference type="Pfam" id="PF01381">
    <property type="entry name" value="HTH_3"/>
    <property type="match status" value="1"/>
</dbReference>
<evidence type="ECO:0000313" key="3">
    <source>
        <dbReference type="EMBL" id="MDR8018414.1"/>
    </source>
</evidence>
<comment type="caution">
    <text evidence="3">The sequence shown here is derived from an EMBL/GenBank/DDBJ whole genome shotgun (WGS) entry which is preliminary data.</text>
</comment>
<dbReference type="InterPro" id="IPR001387">
    <property type="entry name" value="Cro/C1-type_HTH"/>
</dbReference>
<keyword evidence="4" id="KW-1185">Reference proteome</keyword>
<accession>A0ABU2DPH6</accession>
<dbReference type="PANTHER" id="PTHR46558">
    <property type="entry name" value="TRACRIPTIONAL REGULATORY PROTEIN-RELATED-RELATED"/>
    <property type="match status" value="1"/>
</dbReference>
<sequence length="81" mass="8756">MADVDTVPTAHPIRDLRRSLRLTQAQLASAVGVSRQTIVAVEQGDYAPSVFLALRLARELGATVESLFGHQLESSEHRSGT</sequence>
<dbReference type="PANTHER" id="PTHR46558:SF4">
    <property type="entry name" value="DNA-BIDING PHAGE PROTEIN"/>
    <property type="match status" value="1"/>
</dbReference>
<dbReference type="EMBL" id="JAVKGR010000001">
    <property type="protein sequence ID" value="MDR8018414.1"/>
    <property type="molecule type" value="Genomic_DNA"/>
</dbReference>
<dbReference type="RefSeq" id="WP_310547385.1">
    <property type="nucleotide sequence ID" value="NZ_JAVKGR010000001.1"/>
</dbReference>
<dbReference type="SMART" id="SM00530">
    <property type="entry name" value="HTH_XRE"/>
    <property type="match status" value="1"/>
</dbReference>
<evidence type="ECO:0000256" key="1">
    <source>
        <dbReference type="ARBA" id="ARBA00023125"/>
    </source>
</evidence>
<evidence type="ECO:0000313" key="4">
    <source>
        <dbReference type="Proteomes" id="UP001251870"/>
    </source>
</evidence>
<dbReference type="PROSITE" id="PS50943">
    <property type="entry name" value="HTH_CROC1"/>
    <property type="match status" value="1"/>
</dbReference>
<evidence type="ECO:0000259" key="2">
    <source>
        <dbReference type="PROSITE" id="PS50943"/>
    </source>
</evidence>
<feature type="domain" description="HTH cro/C1-type" evidence="2">
    <location>
        <begin position="13"/>
        <end position="67"/>
    </location>
</feature>
<keyword evidence="1" id="KW-0238">DNA-binding</keyword>
<reference evidence="3 4" key="1">
    <citation type="submission" date="2023-09" db="EMBL/GenBank/DDBJ databases">
        <title>Description of three actinobacteria isolated from air of manufacturing shop in a pharmaceutical factory.</title>
        <authorList>
            <person name="Zhang D.-F."/>
        </authorList>
    </citation>
    <scope>NUCLEOTIDE SEQUENCE [LARGE SCALE GENOMIC DNA]</scope>
    <source>
        <strain evidence="3 4">LY-0111</strain>
    </source>
</reference>
<protein>
    <submittedName>
        <fullName evidence="3">Helix-turn-helix transcriptional regulator</fullName>
    </submittedName>
</protein>
<proteinExistence type="predicted"/>
<gene>
    <name evidence="3" type="ORF">RIL96_02370</name>
</gene>
<dbReference type="CDD" id="cd00093">
    <property type="entry name" value="HTH_XRE"/>
    <property type="match status" value="1"/>
</dbReference>
<organism evidence="3 4">
    <name type="scientific">Nesterenkonia aerolata</name>
    <dbReference type="NCBI Taxonomy" id="3074079"/>
    <lineage>
        <taxon>Bacteria</taxon>
        <taxon>Bacillati</taxon>
        <taxon>Actinomycetota</taxon>
        <taxon>Actinomycetes</taxon>
        <taxon>Micrococcales</taxon>
        <taxon>Micrococcaceae</taxon>
        <taxon>Nesterenkonia</taxon>
    </lineage>
</organism>
<dbReference type="Proteomes" id="UP001251870">
    <property type="component" value="Unassembled WGS sequence"/>
</dbReference>
<dbReference type="InterPro" id="IPR010982">
    <property type="entry name" value="Lambda_DNA-bd_dom_sf"/>
</dbReference>
<dbReference type="SUPFAM" id="SSF47413">
    <property type="entry name" value="lambda repressor-like DNA-binding domains"/>
    <property type="match status" value="1"/>
</dbReference>